<feature type="compositionally biased region" description="Basic and acidic residues" evidence="12">
    <location>
        <begin position="11"/>
        <end position="34"/>
    </location>
</feature>
<comment type="catalytic activity">
    <reaction evidence="1">
        <text>Exonucleolytic cleavage in the 3'- to 5'-direction to yield nucleoside 5'-phosphates.</text>
        <dbReference type="EC" id="3.1.11.2"/>
    </reaction>
</comment>
<name>A0A803K986_XENTR</name>
<comment type="similarity">
    <text evidence="2">Belongs to the DNA repair enzymes AP/ExoA family.</text>
</comment>
<organism evidence="14">
    <name type="scientific">Xenopus tropicalis</name>
    <name type="common">Western clawed frog</name>
    <name type="synonym">Silurana tropicalis</name>
    <dbReference type="NCBI Taxonomy" id="8364"/>
    <lineage>
        <taxon>Eukaryota</taxon>
        <taxon>Metazoa</taxon>
        <taxon>Chordata</taxon>
        <taxon>Craniata</taxon>
        <taxon>Vertebrata</taxon>
        <taxon>Euteleostomi</taxon>
        <taxon>Amphibia</taxon>
        <taxon>Batrachia</taxon>
        <taxon>Anura</taxon>
        <taxon>Pipoidea</taxon>
        <taxon>Pipidae</taxon>
        <taxon>Xenopodinae</taxon>
        <taxon>Xenopus</taxon>
        <taxon>Silurana</taxon>
    </lineage>
</organism>
<keyword evidence="10" id="KW-0464">Manganese</keyword>
<dbReference type="GO" id="GO:0006281">
    <property type="term" value="P:DNA repair"/>
    <property type="evidence" value="ECO:0007669"/>
    <property type="project" value="UniProtKB-KW"/>
</dbReference>
<feature type="site" description="Transition state stabilizer" evidence="11">
    <location>
        <position position="198"/>
    </location>
</feature>
<dbReference type="GO" id="GO:0008311">
    <property type="term" value="F:double-stranded DNA 3'-5' DNA exonuclease activity"/>
    <property type="evidence" value="ECO:0007669"/>
    <property type="project" value="UniProtKB-EC"/>
</dbReference>
<evidence type="ECO:0000256" key="6">
    <source>
        <dbReference type="ARBA" id="ARBA00022801"/>
    </source>
</evidence>
<accession>A0A803K986</accession>
<keyword evidence="8" id="KW-0234">DNA repair</keyword>
<dbReference type="GeneTree" id="ENSGT01120000272759"/>
<reference evidence="14" key="1">
    <citation type="journal article" date="2010" name="Science">
        <title>The genome of the Western clawed frog Xenopus tropicalis.</title>
        <authorList>
            <person name="Hellsten U."/>
            <person name="Harland R.M."/>
            <person name="Gilchrist M.J."/>
            <person name="Hendrix D."/>
            <person name="Jurka J."/>
            <person name="Kapitonov V."/>
            <person name="Ovcharenko I."/>
            <person name="Putnam N.H."/>
            <person name="Shu S."/>
            <person name="Taher L."/>
            <person name="Blitz I.L."/>
            <person name="Blumberg B."/>
            <person name="Dichmann D.S."/>
            <person name="Dubchak I."/>
            <person name="Amaya E."/>
            <person name="Detter J.C."/>
            <person name="Fletcher R."/>
            <person name="Gerhard D.S."/>
            <person name="Goodstein D."/>
            <person name="Graves T."/>
            <person name="Grigoriev I.V."/>
            <person name="Grimwood J."/>
            <person name="Kawashima T."/>
            <person name="Lindquist E."/>
            <person name="Lucas S.M."/>
            <person name="Mead P.E."/>
            <person name="Mitros T."/>
            <person name="Ogino H."/>
            <person name="Ohta Y."/>
            <person name="Poliakov A.V."/>
            <person name="Pollet N."/>
            <person name="Robert J."/>
            <person name="Salamov A."/>
            <person name="Sater A.K."/>
            <person name="Schmutz J."/>
            <person name="Terry A."/>
            <person name="Vize P.D."/>
            <person name="Warren W.C."/>
            <person name="Wells D."/>
            <person name="Wills A."/>
            <person name="Wilson R.K."/>
            <person name="Zimmerman L.B."/>
            <person name="Zorn A.M."/>
            <person name="Grainger R."/>
            <person name="Grammer T."/>
            <person name="Khokha M.K."/>
            <person name="Richardson P.M."/>
            <person name="Rokhsar D.S."/>
        </authorList>
    </citation>
    <scope>NUCLEOTIDE SEQUENCE [LARGE SCALE GENOMIC DNA]</scope>
    <source>
        <strain evidence="14">Nigerian</strain>
    </source>
</reference>
<evidence type="ECO:0000256" key="2">
    <source>
        <dbReference type="ARBA" id="ARBA00007092"/>
    </source>
</evidence>
<evidence type="ECO:0000256" key="7">
    <source>
        <dbReference type="ARBA" id="ARBA00022842"/>
    </source>
</evidence>
<dbReference type="GO" id="GO:0046872">
    <property type="term" value="F:metal ion binding"/>
    <property type="evidence" value="ECO:0007669"/>
    <property type="project" value="UniProtKB-KW"/>
</dbReference>
<keyword evidence="4 10" id="KW-0479">Metal-binding</keyword>
<dbReference type="Ensembl" id="ENSXETT00000110577">
    <property type="protein sequence ID" value="ENSXETP00000116952"/>
    <property type="gene ID" value="ENSXETG00000045848"/>
</dbReference>
<feature type="binding site" evidence="10">
    <location>
        <position position="279"/>
    </location>
    <ligand>
        <name>Mg(2+)</name>
        <dbReference type="ChEBI" id="CHEBI:18420"/>
        <label>1</label>
    </ligand>
</feature>
<reference evidence="14" key="2">
    <citation type="submission" date="2021-03" db="UniProtKB">
        <authorList>
            <consortium name="Ensembl"/>
        </authorList>
    </citation>
    <scope>IDENTIFICATION</scope>
</reference>
<feature type="binding site" evidence="10">
    <location>
        <position position="94"/>
    </location>
    <ligand>
        <name>Mg(2+)</name>
        <dbReference type="ChEBI" id="CHEBI:18420"/>
        <label>1</label>
    </ligand>
</feature>
<dbReference type="PANTHER" id="PTHR22748">
    <property type="entry name" value="AP ENDONUCLEASE"/>
    <property type="match status" value="1"/>
</dbReference>
<feature type="active site" description="Proton donor/acceptor" evidence="9">
    <location>
        <position position="196"/>
    </location>
</feature>
<feature type="site" description="Interaction with DNA substrate" evidence="11">
    <location>
        <position position="280"/>
    </location>
</feature>
<feature type="compositionally biased region" description="Polar residues" evidence="12">
    <location>
        <begin position="35"/>
        <end position="44"/>
    </location>
</feature>
<dbReference type="InParanoid" id="A0A803K986"/>
<dbReference type="EC" id="3.1.11.2" evidence="3"/>
<feature type="domain" description="Endonuclease/exonuclease/phosphatase" evidence="13">
    <location>
        <begin position="62"/>
        <end position="280"/>
    </location>
</feature>
<sequence>NNRSDSYTAAEEGKETNSPLRNKETQVENDRDNPYSDSMKTPTPNKFPKYTSYGSMATLKVLSWNVRGLGNAIKRRLVLDFIRRTNPQIIMLQETHLIGSKILALKRPWIGATYHSLYSSYSRGVSILVCKTCPFVTETIISDRDGKYIILHGTIQGKKVTIVNVYIPPPFAEGTLREVMNKTLTLPMAPILLMGDFNAVIDARIDKLNPPRVNTPAFNNWLAGFQLTDLWRVRNPGVKQYTCYSPGSNNMSRIDLALGCEDMNKKIQRVEILPRGISDHSPIVTTILI</sequence>
<keyword evidence="7 10" id="KW-0460">Magnesium</keyword>
<dbReference type="PANTHER" id="PTHR22748:SF26">
    <property type="entry name" value="ENDONUCLEASE_EXONUCLEASE_PHOSPHATASE DOMAIN-CONTAINING PROTEIN"/>
    <property type="match status" value="1"/>
</dbReference>
<evidence type="ECO:0000256" key="11">
    <source>
        <dbReference type="PIRSR" id="PIRSR604808-3"/>
    </source>
</evidence>
<dbReference type="Pfam" id="PF03372">
    <property type="entry name" value="Exo_endo_phos"/>
    <property type="match status" value="1"/>
</dbReference>
<evidence type="ECO:0000256" key="10">
    <source>
        <dbReference type="PIRSR" id="PIRSR604808-2"/>
    </source>
</evidence>
<dbReference type="InterPro" id="IPR036691">
    <property type="entry name" value="Endo/exonu/phosph_ase_sf"/>
</dbReference>
<feature type="binding site" evidence="10">
    <location>
        <position position="65"/>
    </location>
    <ligand>
        <name>Mg(2+)</name>
        <dbReference type="ChEBI" id="CHEBI:18420"/>
        <label>1</label>
    </ligand>
</feature>
<keyword evidence="5" id="KW-0227">DNA damage</keyword>
<evidence type="ECO:0000256" key="4">
    <source>
        <dbReference type="ARBA" id="ARBA00022723"/>
    </source>
</evidence>
<comment type="cofactor">
    <cofactor evidence="10">
        <name>Mg(2+)</name>
        <dbReference type="ChEBI" id="CHEBI:18420"/>
    </cofactor>
    <cofactor evidence="10">
        <name>Mn(2+)</name>
        <dbReference type="ChEBI" id="CHEBI:29035"/>
    </cofactor>
    <text evidence="10">Probably binds two magnesium or manganese ions per subunit.</text>
</comment>
<dbReference type="AlphaFoldDB" id="A0A803K986"/>
<dbReference type="CDD" id="cd09076">
    <property type="entry name" value="L1-EN"/>
    <property type="match status" value="1"/>
</dbReference>
<feature type="binding site" evidence="10">
    <location>
        <position position="198"/>
    </location>
    <ligand>
        <name>Mg(2+)</name>
        <dbReference type="ChEBI" id="CHEBI:18420"/>
        <label>1</label>
    </ligand>
</feature>
<evidence type="ECO:0000313" key="14">
    <source>
        <dbReference type="Ensembl" id="ENSXETP00000116952"/>
    </source>
</evidence>
<feature type="site" description="Important for catalytic activity" evidence="11">
    <location>
        <position position="255"/>
    </location>
</feature>
<feature type="active site" evidence="9">
    <location>
        <position position="166"/>
    </location>
</feature>
<feature type="binding site" evidence="10">
    <location>
        <position position="280"/>
    </location>
    <ligand>
        <name>Mg(2+)</name>
        <dbReference type="ChEBI" id="CHEBI:18420"/>
        <label>1</label>
    </ligand>
</feature>
<evidence type="ECO:0000259" key="13">
    <source>
        <dbReference type="Pfam" id="PF03372"/>
    </source>
</evidence>
<evidence type="ECO:0000256" key="1">
    <source>
        <dbReference type="ARBA" id="ARBA00000493"/>
    </source>
</evidence>
<evidence type="ECO:0000256" key="9">
    <source>
        <dbReference type="PIRSR" id="PIRSR604808-1"/>
    </source>
</evidence>
<dbReference type="InterPro" id="IPR004808">
    <property type="entry name" value="AP_endonuc_1"/>
</dbReference>
<dbReference type="InterPro" id="IPR005135">
    <property type="entry name" value="Endo/exonuclease/phosphatase"/>
</dbReference>
<keyword evidence="6" id="KW-0378">Hydrolase</keyword>
<feature type="region of interest" description="Disordered" evidence="12">
    <location>
        <begin position="1"/>
        <end position="46"/>
    </location>
</feature>
<dbReference type="SUPFAM" id="SSF56219">
    <property type="entry name" value="DNase I-like"/>
    <property type="match status" value="1"/>
</dbReference>
<evidence type="ECO:0000256" key="12">
    <source>
        <dbReference type="SAM" id="MobiDB-lite"/>
    </source>
</evidence>
<feature type="active site" description="Proton acceptor" evidence="9">
    <location>
        <position position="280"/>
    </location>
</feature>
<proteinExistence type="inferred from homology"/>
<dbReference type="Gene3D" id="3.60.10.10">
    <property type="entry name" value="Endonuclease/exonuclease/phosphatase"/>
    <property type="match status" value="1"/>
</dbReference>
<evidence type="ECO:0000256" key="8">
    <source>
        <dbReference type="ARBA" id="ARBA00023204"/>
    </source>
</evidence>
<feature type="binding site" evidence="10">
    <location>
        <position position="196"/>
    </location>
    <ligand>
        <name>Mg(2+)</name>
        <dbReference type="ChEBI" id="CHEBI:18420"/>
        <label>1</label>
    </ligand>
</feature>
<evidence type="ECO:0000256" key="5">
    <source>
        <dbReference type="ARBA" id="ARBA00022763"/>
    </source>
</evidence>
<protein>
    <recommendedName>
        <fullName evidence="3">exodeoxyribonuclease III</fullName>
        <ecNumber evidence="3">3.1.11.2</ecNumber>
    </recommendedName>
</protein>
<evidence type="ECO:0000256" key="3">
    <source>
        <dbReference type="ARBA" id="ARBA00012115"/>
    </source>
</evidence>